<feature type="signal peptide" evidence="1">
    <location>
        <begin position="1"/>
        <end position="17"/>
    </location>
</feature>
<proteinExistence type="predicted"/>
<feature type="chain" id="PRO_5043195424" description="Lipoprotein" evidence="1">
    <location>
        <begin position="18"/>
        <end position="193"/>
    </location>
</feature>
<reference evidence="2 4" key="2">
    <citation type="journal article" date="2019" name="PLoS Negl. Trop. Dis.">
        <title>Revisiting the worldwide diversity of Leptospira species in the environment.</title>
        <authorList>
            <person name="Vincent A.T."/>
            <person name="Schiettekatte O."/>
            <person name="Bourhy P."/>
            <person name="Veyrier F.J."/>
            <person name="Picardeau M."/>
        </authorList>
    </citation>
    <scope>NUCLEOTIDE SEQUENCE [LARGE SCALE GENOMIC DNA]</scope>
    <source>
        <strain evidence="2 4">201800280</strain>
        <strain evidence="3">201800281</strain>
    </source>
</reference>
<evidence type="ECO:0000256" key="1">
    <source>
        <dbReference type="SAM" id="SignalP"/>
    </source>
</evidence>
<evidence type="ECO:0008006" key="6">
    <source>
        <dbReference type="Google" id="ProtNLM"/>
    </source>
</evidence>
<dbReference type="AlphaFoldDB" id="A0A4R9IQ98"/>
<keyword evidence="1" id="KW-0732">Signal</keyword>
<dbReference type="OrthoDB" id="341182at2"/>
<name>A0A4R9IQ98_9LEPT</name>
<evidence type="ECO:0000313" key="4">
    <source>
        <dbReference type="Proteomes" id="UP000297394"/>
    </source>
</evidence>
<organism evidence="2 4">
    <name type="scientific">Leptospira bourretii</name>
    <dbReference type="NCBI Taxonomy" id="2484962"/>
    <lineage>
        <taxon>Bacteria</taxon>
        <taxon>Pseudomonadati</taxon>
        <taxon>Spirochaetota</taxon>
        <taxon>Spirochaetia</taxon>
        <taxon>Leptospirales</taxon>
        <taxon>Leptospiraceae</taxon>
        <taxon>Leptospira</taxon>
    </lineage>
</organism>
<dbReference type="PROSITE" id="PS51257">
    <property type="entry name" value="PROKAR_LIPOPROTEIN"/>
    <property type="match status" value="1"/>
</dbReference>
<accession>A0A4R9IQ98</accession>
<dbReference type="Proteomes" id="UP000297918">
    <property type="component" value="Unassembled WGS sequence"/>
</dbReference>
<dbReference type="EMBL" id="RQFL01000011">
    <property type="protein sequence ID" value="TGK93676.1"/>
    <property type="molecule type" value="Genomic_DNA"/>
</dbReference>
<dbReference type="Proteomes" id="UP000297394">
    <property type="component" value="Unassembled WGS sequence"/>
</dbReference>
<evidence type="ECO:0000313" key="2">
    <source>
        <dbReference type="EMBL" id="TGK90300.1"/>
    </source>
</evidence>
<sequence length="193" mass="22085">MKQKILLMLLLVSLVFACKKEKQELNTQNELQRLKLEESKKILTERKSLNYSLQGYSSVEEAVKNFLIEVRKTNQIESAQLKSLVDQTEKEFILYPNILGYGTSLDVTPLDDYNKMIRSFEILALGKLKEKSYTESDLKSIKIMVRSVKDYGKTKFHKIGLVIIGTPKGKIEIGEIRSVIQLGNRYKVAILAP</sequence>
<comment type="caution">
    <text evidence="2">The sequence shown here is derived from an EMBL/GenBank/DDBJ whole genome shotgun (WGS) entry which is preliminary data.</text>
</comment>
<gene>
    <name evidence="2" type="ORF">EHQ23_01715</name>
    <name evidence="3" type="ORF">EHQ26_06490</name>
</gene>
<evidence type="ECO:0000313" key="5">
    <source>
        <dbReference type="Proteomes" id="UP000297918"/>
    </source>
</evidence>
<keyword evidence="5" id="KW-1185">Reference proteome</keyword>
<protein>
    <recommendedName>
        <fullName evidence="6">Lipoprotein</fullName>
    </recommendedName>
</protein>
<evidence type="ECO:0000313" key="3">
    <source>
        <dbReference type="EMBL" id="TGK93676.1"/>
    </source>
</evidence>
<reference evidence="3" key="1">
    <citation type="submission" date="2018-10" db="EMBL/GenBank/DDBJ databases">
        <authorList>
            <person name="Vincent A.T."/>
            <person name="Schiettekatte O."/>
            <person name="Bourhy P."/>
            <person name="Veyrier F.J."/>
            <person name="Picardeau M."/>
        </authorList>
    </citation>
    <scope>NUCLEOTIDE SEQUENCE</scope>
    <source>
        <strain evidence="3">201800281</strain>
    </source>
</reference>
<dbReference type="EMBL" id="RQFM01000006">
    <property type="protein sequence ID" value="TGK90300.1"/>
    <property type="molecule type" value="Genomic_DNA"/>
</dbReference>